<gene>
    <name evidence="5" type="primary">LOC121133013</name>
</gene>
<dbReference type="InterPro" id="IPR038579">
    <property type="entry name" value="Ribosomal_eS21_sf"/>
</dbReference>
<evidence type="ECO:0000313" key="4">
    <source>
        <dbReference type="Proteomes" id="UP000886700"/>
    </source>
</evidence>
<sequence>MNKVVLASFLCFPGLESRHGLDMQNDAGEFMVLNVPWKCSVNNHASIQMDVAEVDRCTGQFNGQYKTYAICGTIHRMGESDDSILRLAKADGIVLKNF</sequence>
<proteinExistence type="inferred from homology"/>
<organism evidence="4 5">
    <name type="scientific">Mesocricetus auratus</name>
    <name type="common">Golden hamster</name>
    <dbReference type="NCBI Taxonomy" id="10036"/>
    <lineage>
        <taxon>Eukaryota</taxon>
        <taxon>Metazoa</taxon>
        <taxon>Chordata</taxon>
        <taxon>Craniata</taxon>
        <taxon>Vertebrata</taxon>
        <taxon>Euteleostomi</taxon>
        <taxon>Mammalia</taxon>
        <taxon>Eutheria</taxon>
        <taxon>Euarchontoglires</taxon>
        <taxon>Glires</taxon>
        <taxon>Rodentia</taxon>
        <taxon>Myomorpha</taxon>
        <taxon>Muroidea</taxon>
        <taxon>Cricetidae</taxon>
        <taxon>Cricetinae</taxon>
        <taxon>Mesocricetus</taxon>
    </lineage>
</organism>
<dbReference type="Pfam" id="PF01249">
    <property type="entry name" value="Ribosomal_S21e"/>
    <property type="match status" value="1"/>
</dbReference>
<keyword evidence="2" id="KW-0689">Ribosomal protein</keyword>
<accession>A0ABM2W9Q4</accession>
<keyword evidence="4" id="KW-1185">Reference proteome</keyword>
<evidence type="ECO:0000256" key="1">
    <source>
        <dbReference type="ARBA" id="ARBA00010228"/>
    </source>
</evidence>
<dbReference type="InterPro" id="IPR001931">
    <property type="entry name" value="Ribosomal_eS21"/>
</dbReference>
<comment type="similarity">
    <text evidence="1">Belongs to the eukaryotic ribosomal protein eS21 family.</text>
</comment>
<reference evidence="5" key="1">
    <citation type="submission" date="2025-08" db="UniProtKB">
        <authorList>
            <consortium name="RefSeq"/>
        </authorList>
    </citation>
    <scope>IDENTIFICATION</scope>
    <source>
        <tissue evidence="5">Liver</tissue>
    </source>
</reference>
<protein>
    <submittedName>
        <fullName evidence="5">40S ribosomal protein S21-like</fullName>
    </submittedName>
</protein>
<evidence type="ECO:0000256" key="2">
    <source>
        <dbReference type="ARBA" id="ARBA00022980"/>
    </source>
</evidence>
<evidence type="ECO:0000313" key="5">
    <source>
        <dbReference type="RefSeq" id="XP_040584595.1"/>
    </source>
</evidence>
<dbReference type="GeneID" id="121133013"/>
<name>A0ABM2W9Q4_MESAU</name>
<dbReference type="PANTHER" id="PTHR10442">
    <property type="entry name" value="40S RIBOSOMAL PROTEIN S21"/>
    <property type="match status" value="1"/>
</dbReference>
<evidence type="ECO:0000256" key="3">
    <source>
        <dbReference type="ARBA" id="ARBA00023274"/>
    </source>
</evidence>
<dbReference type="Proteomes" id="UP000886700">
    <property type="component" value="Unplaced"/>
</dbReference>
<keyword evidence="3" id="KW-0687">Ribonucleoprotein</keyword>
<dbReference type="RefSeq" id="XP_040584595.1">
    <property type="nucleotide sequence ID" value="XM_040728661.1"/>
</dbReference>
<dbReference type="Gene3D" id="3.30.1230.20">
    <property type="match status" value="1"/>
</dbReference>